<comment type="function">
    <text evidence="12">Catalyzes the formation of N(4)-acetylcytidine (ac(4)C) at the wobble position of tRNA(Met), by using acetyl-CoA as an acetyl donor and ATP (or GTP).</text>
</comment>
<keyword evidence="5 12" id="KW-0547">Nucleotide-binding</keyword>
<dbReference type="FunFam" id="3.40.50.300:FF:002218">
    <property type="entry name" value="tRNA(Met) cytidine acetyltransferase TmcA"/>
    <property type="match status" value="1"/>
</dbReference>
<comment type="subcellular location">
    <subcellularLocation>
        <location evidence="12">Cytoplasm</location>
    </subcellularLocation>
</comment>
<dbReference type="HAMAP" id="MF_01886">
    <property type="entry name" value="tRNA_acetyltr_TmcA"/>
    <property type="match status" value="1"/>
</dbReference>
<name>A0A832WB22_9EURY</name>
<dbReference type="RefSeq" id="WP_011018518.1">
    <property type="nucleotide sequence ID" value="NZ_DUJS01000004.1"/>
</dbReference>
<dbReference type="EC" id="2.3.1.193" evidence="12"/>
<dbReference type="PANTHER" id="PTHR10925:SF5">
    <property type="entry name" value="RNA CYTIDINE ACETYLTRANSFERASE"/>
    <property type="match status" value="1"/>
</dbReference>
<dbReference type="PANTHER" id="PTHR10925">
    <property type="entry name" value="N-ACETYLTRANSFERASE 10"/>
    <property type="match status" value="1"/>
</dbReference>
<organism evidence="16 17">
    <name type="scientific">Methanopyrus kandleri</name>
    <dbReference type="NCBI Taxonomy" id="2320"/>
    <lineage>
        <taxon>Archaea</taxon>
        <taxon>Methanobacteriati</taxon>
        <taxon>Methanobacteriota</taxon>
        <taxon>Methanomada group</taxon>
        <taxon>Methanopyri</taxon>
        <taxon>Methanopyrales</taxon>
        <taxon>Methanopyraceae</taxon>
        <taxon>Methanopyrus</taxon>
    </lineage>
</organism>
<evidence type="ECO:0000256" key="7">
    <source>
        <dbReference type="ARBA" id="ARBA00022884"/>
    </source>
</evidence>
<keyword evidence="4 12" id="KW-0819">tRNA processing</keyword>
<feature type="binding site" evidence="12">
    <location>
        <position position="260"/>
    </location>
    <ligand>
        <name>ATP</name>
        <dbReference type="ChEBI" id="CHEBI:30616"/>
    </ligand>
</feature>
<feature type="domain" description="N-acetyltransferase" evidence="15">
    <location>
        <begin position="614"/>
        <end position="664"/>
    </location>
</feature>
<dbReference type="OMA" id="HYRTEPN"/>
<dbReference type="AlphaFoldDB" id="A0A832WB22"/>
<proteinExistence type="inferred from homology"/>
<dbReference type="EMBL" id="DUJS01000004">
    <property type="protein sequence ID" value="HII70713.1"/>
    <property type="molecule type" value="Genomic_DNA"/>
</dbReference>
<dbReference type="GO" id="GO:1990883">
    <property type="term" value="F:18S rRNA cytidine N-acetyltransferase activity"/>
    <property type="evidence" value="ECO:0007669"/>
    <property type="project" value="TreeGrafter"/>
</dbReference>
<dbReference type="GO" id="GO:0002101">
    <property type="term" value="P:tRNA wobble cytosine modification"/>
    <property type="evidence" value="ECO:0007669"/>
    <property type="project" value="UniProtKB-UniRule"/>
</dbReference>
<dbReference type="InterPro" id="IPR007807">
    <property type="entry name" value="TcmA/NAT10_helicase"/>
</dbReference>
<gene>
    <name evidence="12" type="primary">tmcA</name>
    <name evidence="16" type="ORF">HA336_05720</name>
</gene>
<sequence length="855" mass="98136">MPDKAEVFFDEGVLDFADVDEIVLDVGEEALAEALAHRHRRMIVFQGDEGKAEAAGVVTAGAADVLFDVRDRPISVLYVTDSLKEDTYARERYEEFRRVLEGFAEEANFEYELEALTFSGSKRALGTTWDLMVIDLSYDLDPDAIGRLVETVRGGGLVIFQTPPFDRWRNMWTAFHKSLVTPPYTLDHVGKRFNRRFIRKLKEHDGVWIVDTDEWTAEPEPSEDVDLEVEVKRRERPDLDPPDDAVLPEELYRMCATEDQFRALIRFEELLESNGKTALILTADRGRGKSALLGIAVAGAGVTTDVYDVVVTASEPENVAVLFEFLLEALRELGVEYDVERDDKGNIVYVETDDFVVEYERPSEASEIECDLMVVDEAASIHVPILERILDNNDKVVYSSTIHGYEGAGRGFSVRFLQNVRKRRDVRLIEFKMHEPIRYDSDDPIERWLFDTLLLDAEPADLDKEDLECVKEMRVEFEKPDLRYWFEDPEGEEELRQFIGIYVMAHYRNRPSDVMVLADAPHHEAYALKTETGKIVTALQVAREGTIPRDVITKMRRGYRPPGNVIPDLMVQHHDALDFPRMKGLRIVRIATHPDIMRHGLGSRALKELAKIAKKKDYDWIGTGFGANEELTRFWLRNGFVPVHISPNRNPVSGEYSVAVIRPISEEAEEIINRANFEFRIKLADWLGETHRDLEPEVARLLFEPMSSLRYRPTLTEGQLRRLKKYADMVHTYEIAADAVRELAKAYFLDTEDRPELSEEEELLLITKCLQRWKWADVADVLGEEVPDLMRSLRDLVGLLYEEYKEDLQRSAAVEGIRKAVERLADKGLTGTVIVEVEEGEPKEVIIRREERLEL</sequence>
<dbReference type="GO" id="GO:1904812">
    <property type="term" value="P:rRNA acetylation involved in maturation of SSU-rRNA"/>
    <property type="evidence" value="ECO:0007669"/>
    <property type="project" value="TreeGrafter"/>
</dbReference>
<evidence type="ECO:0000256" key="8">
    <source>
        <dbReference type="ARBA" id="ARBA00023315"/>
    </source>
</evidence>
<dbReference type="GO" id="GO:0000049">
    <property type="term" value="F:tRNA binding"/>
    <property type="evidence" value="ECO:0007669"/>
    <property type="project" value="UniProtKB-UniRule"/>
</dbReference>
<comment type="similarity">
    <text evidence="12">Belongs to the TmcA family.</text>
</comment>
<evidence type="ECO:0000256" key="10">
    <source>
        <dbReference type="ARBA" id="ARBA00049889"/>
    </source>
</evidence>
<dbReference type="Gene3D" id="3.40.50.300">
    <property type="entry name" value="P-loop containing nucleotide triphosphate hydrolases"/>
    <property type="match status" value="1"/>
</dbReference>
<dbReference type="GO" id="GO:0005524">
    <property type="term" value="F:ATP binding"/>
    <property type="evidence" value="ECO:0007669"/>
    <property type="project" value="UniProtKB-UniRule"/>
</dbReference>
<dbReference type="SMR" id="A0A832WB22"/>
<evidence type="ECO:0000256" key="3">
    <source>
        <dbReference type="ARBA" id="ARBA00022679"/>
    </source>
</evidence>
<dbReference type="InterPro" id="IPR032672">
    <property type="entry name" value="TmcA/NAT10/Kre33"/>
</dbReference>
<dbReference type="Proteomes" id="UP000619545">
    <property type="component" value="Unassembled WGS sequence"/>
</dbReference>
<dbReference type="CDD" id="cd04301">
    <property type="entry name" value="NAT_SF"/>
    <property type="match status" value="1"/>
</dbReference>
<reference evidence="16" key="1">
    <citation type="journal article" date="2020" name="bioRxiv">
        <title>A rank-normalized archaeal taxonomy based on genome phylogeny resolves widespread incomplete and uneven classifications.</title>
        <authorList>
            <person name="Rinke C."/>
            <person name="Chuvochina M."/>
            <person name="Mussig A.J."/>
            <person name="Chaumeil P.-A."/>
            <person name="Waite D.W."/>
            <person name="Whitman W.B."/>
            <person name="Parks D.H."/>
            <person name="Hugenholtz P."/>
        </authorList>
    </citation>
    <scope>NUCLEOTIDE SEQUENCE</scope>
    <source>
        <strain evidence="16">UBA8853</strain>
    </source>
</reference>
<dbReference type="Gene3D" id="3.40.630.30">
    <property type="match status" value="1"/>
</dbReference>
<dbReference type="InterPro" id="IPR024914">
    <property type="entry name" value="tRNA_acetyltr_TmcA"/>
</dbReference>
<evidence type="ECO:0000259" key="15">
    <source>
        <dbReference type="Pfam" id="PF13718"/>
    </source>
</evidence>
<comment type="caution">
    <text evidence="16">The sequence shown here is derived from an EMBL/GenBank/DDBJ whole genome shotgun (WGS) entry which is preliminary data.</text>
</comment>
<evidence type="ECO:0000256" key="11">
    <source>
        <dbReference type="ARBA" id="ARBA00049914"/>
    </source>
</evidence>
<comment type="caution">
    <text evidence="12">Lacks conserved residue(s) required for the propagation of feature annotation.</text>
</comment>
<feature type="binding site" evidence="12">
    <location>
        <position position="630"/>
    </location>
    <ligand>
        <name>acetyl-CoA</name>
        <dbReference type="ChEBI" id="CHEBI:57288"/>
    </ligand>
</feature>
<evidence type="ECO:0000256" key="1">
    <source>
        <dbReference type="ARBA" id="ARBA00022490"/>
    </source>
</evidence>
<feature type="binding site" evidence="12">
    <location>
        <begin position="590"/>
        <end position="592"/>
    </location>
    <ligand>
        <name>acetyl-CoA</name>
        <dbReference type="ChEBI" id="CHEBI:57288"/>
    </ligand>
</feature>
<keyword evidence="3 12" id="KW-0808">Transferase</keyword>
<evidence type="ECO:0000313" key="17">
    <source>
        <dbReference type="Proteomes" id="UP000619545"/>
    </source>
</evidence>
<keyword evidence="8 12" id="KW-0012">Acyltransferase</keyword>
<dbReference type="InterPro" id="IPR000182">
    <property type="entry name" value="GNAT_dom"/>
</dbReference>
<dbReference type="Gene3D" id="3.40.50.11040">
    <property type="match status" value="1"/>
</dbReference>
<evidence type="ECO:0000256" key="9">
    <source>
        <dbReference type="ARBA" id="ARBA00049883"/>
    </source>
</evidence>
<keyword evidence="1 12" id="KW-0963">Cytoplasm</keyword>
<evidence type="ECO:0000256" key="4">
    <source>
        <dbReference type="ARBA" id="ARBA00022694"/>
    </source>
</evidence>
<comment type="catalytic activity">
    <reaction evidence="11">
        <text>a cytidine in mRNA + acetyl-CoA + ATP + H2O = an N(4)-acetylcytidine in mRNA + ADP + phosphate + CoA + H(+)</text>
        <dbReference type="Rhea" id="RHEA:58480"/>
        <dbReference type="Rhea" id="RHEA-COMP:15145"/>
        <dbReference type="Rhea" id="RHEA-COMP:15146"/>
        <dbReference type="ChEBI" id="CHEBI:15377"/>
        <dbReference type="ChEBI" id="CHEBI:15378"/>
        <dbReference type="ChEBI" id="CHEBI:30616"/>
        <dbReference type="ChEBI" id="CHEBI:43474"/>
        <dbReference type="ChEBI" id="CHEBI:57287"/>
        <dbReference type="ChEBI" id="CHEBI:57288"/>
        <dbReference type="ChEBI" id="CHEBI:74900"/>
        <dbReference type="ChEBI" id="CHEBI:82748"/>
        <dbReference type="ChEBI" id="CHEBI:456216"/>
    </reaction>
</comment>
<dbReference type="GeneID" id="1477449"/>
<protein>
    <recommendedName>
        <fullName evidence="12">tRNA(Met) cytidine acetyltransferase TmcA</fullName>
        <ecNumber evidence="12">2.3.1.193</ecNumber>
    </recommendedName>
</protein>
<comment type="catalytic activity">
    <reaction evidence="9">
        <text>a cytidine in tRNA + acetyl-CoA + ATP + H2O = an N(4)-acetylcytidine in tRNA + ADP + phosphate + CoA + H(+)</text>
        <dbReference type="Rhea" id="RHEA:53876"/>
        <dbReference type="Rhea" id="RHEA-COMP:13670"/>
        <dbReference type="Rhea" id="RHEA-COMP:13671"/>
        <dbReference type="ChEBI" id="CHEBI:15377"/>
        <dbReference type="ChEBI" id="CHEBI:15378"/>
        <dbReference type="ChEBI" id="CHEBI:30616"/>
        <dbReference type="ChEBI" id="CHEBI:43474"/>
        <dbReference type="ChEBI" id="CHEBI:57287"/>
        <dbReference type="ChEBI" id="CHEBI:57288"/>
        <dbReference type="ChEBI" id="CHEBI:74900"/>
        <dbReference type="ChEBI" id="CHEBI:82748"/>
        <dbReference type="ChEBI" id="CHEBI:456216"/>
    </reaction>
</comment>
<dbReference type="GO" id="GO:0051392">
    <property type="term" value="F:tRNA cytidine N4-acetyltransferase activity"/>
    <property type="evidence" value="ECO:0007669"/>
    <property type="project" value="UniProtKB-UniRule"/>
</dbReference>
<dbReference type="GO" id="GO:0051391">
    <property type="term" value="P:tRNA acetylation"/>
    <property type="evidence" value="ECO:0007669"/>
    <property type="project" value="UniProtKB-UniRule"/>
</dbReference>
<feature type="domain" description="N-acetyltransferase" evidence="15">
    <location>
        <begin position="498"/>
        <end position="612"/>
    </location>
</feature>
<feature type="binding site" evidence="12">
    <location>
        <position position="637"/>
    </location>
    <ligand>
        <name>acetyl-CoA</name>
        <dbReference type="ChEBI" id="CHEBI:57288"/>
    </ligand>
</feature>
<evidence type="ECO:0000313" key="16">
    <source>
        <dbReference type="EMBL" id="HII70713.1"/>
    </source>
</evidence>
<comment type="catalytic activity">
    <reaction evidence="12">
        <text>cytidine(34) in elongator tRNA(Met) + acetyl-CoA + ATP + H2O = N(4)-acetylcytidine(34) in elongator tRNA(Met) + ADP + phosphate + CoA + H(+)</text>
        <dbReference type="Rhea" id="RHEA:43788"/>
        <dbReference type="Rhea" id="RHEA-COMP:10693"/>
        <dbReference type="Rhea" id="RHEA-COMP:10694"/>
        <dbReference type="ChEBI" id="CHEBI:15377"/>
        <dbReference type="ChEBI" id="CHEBI:15378"/>
        <dbReference type="ChEBI" id="CHEBI:30616"/>
        <dbReference type="ChEBI" id="CHEBI:43474"/>
        <dbReference type="ChEBI" id="CHEBI:57287"/>
        <dbReference type="ChEBI" id="CHEBI:57288"/>
        <dbReference type="ChEBI" id="CHEBI:74900"/>
        <dbReference type="ChEBI" id="CHEBI:82748"/>
        <dbReference type="ChEBI" id="CHEBI:456216"/>
        <dbReference type="EC" id="2.3.1.193"/>
    </reaction>
</comment>
<dbReference type="Pfam" id="PF05127">
    <property type="entry name" value="NAT10_TcmA_helicase"/>
    <property type="match status" value="1"/>
</dbReference>
<keyword evidence="2 12" id="KW-0820">tRNA-binding</keyword>
<dbReference type="InterPro" id="IPR027417">
    <property type="entry name" value="P-loop_NTPase"/>
</dbReference>
<dbReference type="InterPro" id="IPR016181">
    <property type="entry name" value="Acyl_CoA_acyltransferase"/>
</dbReference>
<keyword evidence="6 12" id="KW-0067">ATP-binding</keyword>
<evidence type="ECO:0000256" key="2">
    <source>
        <dbReference type="ARBA" id="ARBA00022555"/>
    </source>
</evidence>
<dbReference type="InterPro" id="IPR013562">
    <property type="entry name" value="TmcA/NAT10_N"/>
</dbReference>
<comment type="catalytic activity">
    <reaction evidence="10">
        <text>a cytidine in RNA + acetyl-CoA + ATP + H2O = an N(4)-acetylcytidine in RNA + ADP + phosphate + CoA + H(+)</text>
        <dbReference type="Rhea" id="RHEA:82211"/>
        <dbReference type="Rhea" id="RHEA-COMP:15704"/>
        <dbReference type="Rhea" id="RHEA-COMP:19834"/>
        <dbReference type="ChEBI" id="CHEBI:15377"/>
        <dbReference type="ChEBI" id="CHEBI:15378"/>
        <dbReference type="ChEBI" id="CHEBI:30616"/>
        <dbReference type="ChEBI" id="CHEBI:43474"/>
        <dbReference type="ChEBI" id="CHEBI:57287"/>
        <dbReference type="ChEBI" id="CHEBI:57288"/>
        <dbReference type="ChEBI" id="CHEBI:74900"/>
        <dbReference type="ChEBI" id="CHEBI:82748"/>
        <dbReference type="ChEBI" id="CHEBI:456216"/>
    </reaction>
</comment>
<dbReference type="SUPFAM" id="SSF55729">
    <property type="entry name" value="Acyl-CoA N-acyltransferases (Nat)"/>
    <property type="match status" value="1"/>
</dbReference>
<accession>A0A832WB22</accession>
<evidence type="ECO:0000256" key="5">
    <source>
        <dbReference type="ARBA" id="ARBA00022741"/>
    </source>
</evidence>
<evidence type="ECO:0000256" key="12">
    <source>
        <dbReference type="HAMAP-Rule" id="MF_01886"/>
    </source>
</evidence>
<evidence type="ECO:0000256" key="6">
    <source>
        <dbReference type="ARBA" id="ARBA00022840"/>
    </source>
</evidence>
<dbReference type="SUPFAM" id="SSF52540">
    <property type="entry name" value="P-loop containing nucleoside triphosphate hydrolases"/>
    <property type="match status" value="1"/>
</dbReference>
<feature type="domain" description="TmcA/NAT10 N-terminal" evidence="14">
    <location>
        <begin position="23"/>
        <end position="211"/>
    </location>
</feature>
<feature type="binding site" evidence="12">
    <location>
        <position position="438"/>
    </location>
    <ligand>
        <name>ATP</name>
        <dbReference type="ChEBI" id="CHEBI:30616"/>
    </ligand>
</feature>
<keyword evidence="7 12" id="KW-0694">RNA-binding</keyword>
<dbReference type="Pfam" id="PF08351">
    <property type="entry name" value="TmcA_N"/>
    <property type="match status" value="1"/>
</dbReference>
<feature type="domain" description="TcmA/NAT10 helicase" evidence="13">
    <location>
        <begin position="280"/>
        <end position="456"/>
    </location>
</feature>
<dbReference type="Pfam" id="PF13718">
    <property type="entry name" value="GNAT_acetyltr_2"/>
    <property type="match status" value="2"/>
</dbReference>
<evidence type="ECO:0000259" key="14">
    <source>
        <dbReference type="Pfam" id="PF08351"/>
    </source>
</evidence>
<evidence type="ECO:0000259" key="13">
    <source>
        <dbReference type="Pfam" id="PF05127"/>
    </source>
</evidence>
<dbReference type="GO" id="GO:0005737">
    <property type="term" value="C:cytoplasm"/>
    <property type="evidence" value="ECO:0007669"/>
    <property type="project" value="UniProtKB-SubCell"/>
</dbReference>